<dbReference type="PANTHER" id="PTHR35848">
    <property type="entry name" value="OXALATE-BINDING PROTEIN"/>
    <property type="match status" value="1"/>
</dbReference>
<evidence type="ECO:0000313" key="4">
    <source>
        <dbReference type="Proteomes" id="UP001516588"/>
    </source>
</evidence>
<feature type="domain" description="Cupin type-2" evidence="2">
    <location>
        <begin position="44"/>
        <end position="109"/>
    </location>
</feature>
<evidence type="ECO:0000313" key="3">
    <source>
        <dbReference type="EMBL" id="MBE5035168.1"/>
    </source>
</evidence>
<organism evidence="3 4">
    <name type="scientific">Gallibacter intestinalis</name>
    <dbReference type="NCBI Taxonomy" id="2779356"/>
    <lineage>
        <taxon>Bacteria</taxon>
        <taxon>Bacillati</taxon>
        <taxon>Bacillota</taxon>
        <taxon>Clostridia</taxon>
        <taxon>Eubacteriales</taxon>
        <taxon>Eubacteriaceae</taxon>
        <taxon>Gallibacter</taxon>
    </lineage>
</organism>
<evidence type="ECO:0000256" key="1">
    <source>
        <dbReference type="ARBA" id="ARBA00022723"/>
    </source>
</evidence>
<reference evidence="3 4" key="1">
    <citation type="submission" date="2020-10" db="EMBL/GenBank/DDBJ databases">
        <title>ChiBAC.</title>
        <authorList>
            <person name="Zenner C."/>
            <person name="Hitch T.C.A."/>
            <person name="Clavel T."/>
        </authorList>
    </citation>
    <scope>NUCLEOTIDE SEQUENCE [LARGE SCALE GENOMIC DNA]</scope>
    <source>
        <strain evidence="3 4">DSM 108706</strain>
    </source>
</reference>
<keyword evidence="1" id="KW-0479">Metal-binding</keyword>
<gene>
    <name evidence="3" type="ORF">INF20_02605</name>
</gene>
<sequence length="114" mass="12422">MTKTGERKVEKNVGAQGGAGYILKEALISEEERGEGCGLFAKIILKPGCEIGYHQHNGNTETYYILKGKGTYNDNGTTYMVEAGDVTYCKEGDWHGLVNDSTGDIEMVALILNK</sequence>
<dbReference type="SUPFAM" id="SSF51182">
    <property type="entry name" value="RmlC-like cupins"/>
    <property type="match status" value="1"/>
</dbReference>
<proteinExistence type="predicted"/>
<dbReference type="EMBL" id="JADCKA010000002">
    <property type="protein sequence ID" value="MBE5035168.1"/>
    <property type="molecule type" value="Genomic_DNA"/>
</dbReference>
<dbReference type="InterPro" id="IPR014710">
    <property type="entry name" value="RmlC-like_jellyroll"/>
</dbReference>
<dbReference type="InterPro" id="IPR011051">
    <property type="entry name" value="RmlC_Cupin_sf"/>
</dbReference>
<dbReference type="CDD" id="cd02221">
    <property type="entry name" value="cupin_TM1287-like"/>
    <property type="match status" value="1"/>
</dbReference>
<name>A0ABR9QWB1_9FIRM</name>
<dbReference type="InterPro" id="IPR013096">
    <property type="entry name" value="Cupin_2"/>
</dbReference>
<protein>
    <submittedName>
        <fullName evidence="3">Cupin domain-containing protein</fullName>
    </submittedName>
</protein>
<dbReference type="Gene3D" id="2.60.120.10">
    <property type="entry name" value="Jelly Rolls"/>
    <property type="match status" value="1"/>
</dbReference>
<comment type="caution">
    <text evidence="3">The sequence shown here is derived from an EMBL/GenBank/DDBJ whole genome shotgun (WGS) entry which is preliminary data.</text>
</comment>
<evidence type="ECO:0000259" key="2">
    <source>
        <dbReference type="Pfam" id="PF07883"/>
    </source>
</evidence>
<accession>A0ABR9QWB1</accession>
<dbReference type="InterPro" id="IPR051610">
    <property type="entry name" value="GPI/OXD"/>
</dbReference>
<keyword evidence="4" id="KW-1185">Reference proteome</keyword>
<dbReference type="Pfam" id="PF07883">
    <property type="entry name" value="Cupin_2"/>
    <property type="match status" value="1"/>
</dbReference>
<dbReference type="Proteomes" id="UP001516588">
    <property type="component" value="Unassembled WGS sequence"/>
</dbReference>
<dbReference type="PANTHER" id="PTHR35848:SF6">
    <property type="entry name" value="CUPIN TYPE-2 DOMAIN-CONTAINING PROTEIN"/>
    <property type="match status" value="1"/>
</dbReference>